<feature type="transmembrane region" description="Helical" evidence="1">
    <location>
        <begin position="140"/>
        <end position="169"/>
    </location>
</feature>
<evidence type="ECO:0000313" key="2">
    <source>
        <dbReference type="EMBL" id="CAA9891094.1"/>
    </source>
</evidence>
<evidence type="ECO:0000256" key="1">
    <source>
        <dbReference type="SAM" id="Phobius"/>
    </source>
</evidence>
<feature type="transmembrane region" description="Helical" evidence="1">
    <location>
        <begin position="190"/>
        <end position="210"/>
    </location>
</feature>
<gene>
    <name evidence="2" type="ORF">METHB2_340012</name>
</gene>
<dbReference type="EMBL" id="CADCXN010000063">
    <property type="protein sequence ID" value="CAA9891094.1"/>
    <property type="molecule type" value="Genomic_DNA"/>
</dbReference>
<proteinExistence type="predicted"/>
<dbReference type="AlphaFoldDB" id="A0A8S0WJ69"/>
<name>A0A8S0WJ69_9GAMM</name>
<reference evidence="2 3" key="1">
    <citation type="submission" date="2020-02" db="EMBL/GenBank/DDBJ databases">
        <authorList>
            <person name="Hogendoorn C."/>
        </authorList>
    </citation>
    <scope>NUCLEOTIDE SEQUENCE [LARGE SCALE GENOMIC DNA]</scope>
    <source>
        <strain evidence="2">METHB21</strain>
    </source>
</reference>
<organism evidence="2 3">
    <name type="scientific">Candidatus Methylobacter favarea</name>
    <dbReference type="NCBI Taxonomy" id="2707345"/>
    <lineage>
        <taxon>Bacteria</taxon>
        <taxon>Pseudomonadati</taxon>
        <taxon>Pseudomonadota</taxon>
        <taxon>Gammaproteobacteria</taxon>
        <taxon>Methylococcales</taxon>
        <taxon>Methylococcaceae</taxon>
        <taxon>Methylobacter</taxon>
    </lineage>
</organism>
<keyword evidence="1" id="KW-0472">Membrane</keyword>
<feature type="transmembrane region" description="Helical" evidence="1">
    <location>
        <begin position="83"/>
        <end position="107"/>
    </location>
</feature>
<comment type="caution">
    <text evidence="2">The sequence shown here is derived from an EMBL/GenBank/DDBJ whole genome shotgun (WGS) entry which is preliminary data.</text>
</comment>
<dbReference type="Proteomes" id="UP000494216">
    <property type="component" value="Unassembled WGS sequence"/>
</dbReference>
<protein>
    <submittedName>
        <fullName evidence="2">Uncharacterized protein</fullName>
    </submittedName>
</protein>
<keyword evidence="1" id="KW-0812">Transmembrane</keyword>
<dbReference type="RefSeq" id="WP_174625985.1">
    <property type="nucleotide sequence ID" value="NZ_CADCXN010000063.1"/>
</dbReference>
<feature type="transmembrane region" description="Helical" evidence="1">
    <location>
        <begin position="40"/>
        <end position="63"/>
    </location>
</feature>
<feature type="transmembrane region" description="Helical" evidence="1">
    <location>
        <begin position="12"/>
        <end position="34"/>
    </location>
</feature>
<keyword evidence="1" id="KW-1133">Transmembrane helix</keyword>
<accession>A0A8S0WJ69</accession>
<evidence type="ECO:0000313" key="3">
    <source>
        <dbReference type="Proteomes" id="UP000494216"/>
    </source>
</evidence>
<keyword evidence="3" id="KW-1185">Reference proteome</keyword>
<sequence length="238" mass="27238">MKRATFSDWLRQALLFVGRGPAVWAGYCLFIGIILSVGRISLALGVFFSVTCLFVGVGVAKYIDLKYSGDYSVRLYWAINKSLPLAVIAASCIVICWFVFMALSAIFSGEFYKIGRFFFYWELTPENLDNKSMWEVTRWIYAYANVTLIFVLLMLTTFASWFSYPLMLFRNYSWSEAKEQGDKAVAKNQKALYTLLGFIIVEALLCTGITPLLTPVLYMLVSTLMYISYKNVFMAMHY</sequence>